<dbReference type="InterPro" id="IPR003594">
    <property type="entry name" value="HATPase_dom"/>
</dbReference>
<feature type="transmembrane region" description="Helical" evidence="12">
    <location>
        <begin position="312"/>
        <end position="339"/>
    </location>
</feature>
<dbReference type="SUPFAM" id="SSF158472">
    <property type="entry name" value="HAMP domain-like"/>
    <property type="match status" value="1"/>
</dbReference>
<dbReference type="AlphaFoldDB" id="S0FM14"/>
<accession>S0FM14</accession>
<evidence type="ECO:0000256" key="10">
    <source>
        <dbReference type="ARBA" id="ARBA00023012"/>
    </source>
</evidence>
<evidence type="ECO:0000256" key="3">
    <source>
        <dbReference type="ARBA" id="ARBA00022553"/>
    </source>
</evidence>
<comment type="caution">
    <text evidence="14">The sequence shown here is derived from an EMBL/GenBank/DDBJ whole genome shotgun (WGS) entry which is preliminary data.</text>
</comment>
<dbReference type="Pfam" id="PF00672">
    <property type="entry name" value="HAMP"/>
    <property type="match status" value="1"/>
</dbReference>
<keyword evidence="10" id="KW-0902">Two-component regulatory system</keyword>
<keyword evidence="2" id="KW-1003">Cell membrane</keyword>
<dbReference type="InterPro" id="IPR010559">
    <property type="entry name" value="Sig_transdc_His_kin_internal"/>
</dbReference>
<dbReference type="Proteomes" id="UP000014155">
    <property type="component" value="Unassembled WGS sequence"/>
</dbReference>
<dbReference type="PANTHER" id="PTHR34220">
    <property type="entry name" value="SENSOR HISTIDINE KINASE YPDA"/>
    <property type="match status" value="1"/>
</dbReference>
<dbReference type="Gene3D" id="6.10.340.10">
    <property type="match status" value="1"/>
</dbReference>
<evidence type="ECO:0000256" key="9">
    <source>
        <dbReference type="ARBA" id="ARBA00022989"/>
    </source>
</evidence>
<dbReference type="GO" id="GO:0000155">
    <property type="term" value="F:phosphorelay sensor kinase activity"/>
    <property type="evidence" value="ECO:0007669"/>
    <property type="project" value="InterPro"/>
</dbReference>
<organism evidence="14 15">
    <name type="scientific">Ruminiclostridium cellobioparum subsp. termitidis CT1112</name>
    <dbReference type="NCBI Taxonomy" id="1195236"/>
    <lineage>
        <taxon>Bacteria</taxon>
        <taxon>Bacillati</taxon>
        <taxon>Bacillota</taxon>
        <taxon>Clostridia</taxon>
        <taxon>Eubacteriales</taxon>
        <taxon>Oscillospiraceae</taxon>
        <taxon>Ruminiclostridium</taxon>
    </lineage>
</organism>
<dbReference type="Pfam" id="PF06580">
    <property type="entry name" value="His_kinase"/>
    <property type="match status" value="1"/>
</dbReference>
<dbReference type="EMBL" id="AORV01000058">
    <property type="protein sequence ID" value="EMS70209.1"/>
    <property type="molecule type" value="Genomic_DNA"/>
</dbReference>
<dbReference type="PROSITE" id="PS50885">
    <property type="entry name" value="HAMP"/>
    <property type="match status" value="1"/>
</dbReference>
<dbReference type="STRING" id="1195236.CTER_4042"/>
<comment type="subcellular location">
    <subcellularLocation>
        <location evidence="1">Cell membrane</location>
        <topology evidence="1">Multi-pass membrane protein</topology>
    </subcellularLocation>
</comment>
<keyword evidence="15" id="KW-1185">Reference proteome</keyword>
<dbReference type="EC" id="2.7.13.3" evidence="14"/>
<feature type="domain" description="HAMP" evidence="13">
    <location>
        <begin position="336"/>
        <end position="388"/>
    </location>
</feature>
<reference evidence="14 15" key="1">
    <citation type="journal article" date="2013" name="Genome Announc.">
        <title>Draft Genome Sequence of the Cellulolytic, Mesophilic, Anaerobic Bacterium Clostridium termitidis Strain CT1112 (DSM 5398).</title>
        <authorList>
            <person name="Lal S."/>
            <person name="Ramachandran U."/>
            <person name="Zhang X."/>
            <person name="Munir R."/>
            <person name="Sparling R."/>
            <person name="Levin D.B."/>
        </authorList>
    </citation>
    <scope>NUCLEOTIDE SEQUENCE [LARGE SCALE GENOMIC DNA]</scope>
    <source>
        <strain evidence="14 15">CT1112</strain>
    </source>
</reference>
<evidence type="ECO:0000256" key="11">
    <source>
        <dbReference type="ARBA" id="ARBA00023136"/>
    </source>
</evidence>
<dbReference type="PATRIC" id="fig|1195236.3.peg.4256"/>
<feature type="transmembrane region" description="Helical" evidence="12">
    <location>
        <begin position="21"/>
        <end position="38"/>
    </location>
</feature>
<dbReference type="InterPro" id="IPR050640">
    <property type="entry name" value="Bact_2-comp_sensor_kinase"/>
</dbReference>
<dbReference type="SUPFAM" id="SSF55874">
    <property type="entry name" value="ATPase domain of HSP90 chaperone/DNA topoisomerase II/histidine kinase"/>
    <property type="match status" value="1"/>
</dbReference>
<evidence type="ECO:0000256" key="1">
    <source>
        <dbReference type="ARBA" id="ARBA00004651"/>
    </source>
</evidence>
<dbReference type="GO" id="GO:0005886">
    <property type="term" value="C:plasma membrane"/>
    <property type="evidence" value="ECO:0007669"/>
    <property type="project" value="UniProtKB-SubCell"/>
</dbReference>
<keyword evidence="6" id="KW-0547">Nucleotide-binding</keyword>
<keyword evidence="4 14" id="KW-0808">Transferase</keyword>
<dbReference type="PANTHER" id="PTHR34220:SF11">
    <property type="entry name" value="SENSOR PROTEIN KINASE HPTS"/>
    <property type="match status" value="1"/>
</dbReference>
<keyword evidence="7 14" id="KW-0418">Kinase</keyword>
<evidence type="ECO:0000313" key="14">
    <source>
        <dbReference type="EMBL" id="EMS70209.1"/>
    </source>
</evidence>
<keyword evidence="9 12" id="KW-1133">Transmembrane helix</keyword>
<dbReference type="InterPro" id="IPR036890">
    <property type="entry name" value="HATPase_C_sf"/>
</dbReference>
<evidence type="ECO:0000256" key="4">
    <source>
        <dbReference type="ARBA" id="ARBA00022679"/>
    </source>
</evidence>
<evidence type="ECO:0000256" key="7">
    <source>
        <dbReference type="ARBA" id="ARBA00022777"/>
    </source>
</evidence>
<evidence type="ECO:0000256" key="12">
    <source>
        <dbReference type="SAM" id="Phobius"/>
    </source>
</evidence>
<keyword evidence="8" id="KW-0067">ATP-binding</keyword>
<dbReference type="eggNOG" id="COG2972">
    <property type="taxonomic scope" value="Bacteria"/>
</dbReference>
<evidence type="ECO:0000259" key="13">
    <source>
        <dbReference type="PROSITE" id="PS50885"/>
    </source>
</evidence>
<evidence type="ECO:0000256" key="8">
    <source>
        <dbReference type="ARBA" id="ARBA00022840"/>
    </source>
</evidence>
<dbReference type="RefSeq" id="WP_004628763.1">
    <property type="nucleotide sequence ID" value="NZ_AORV01000058.1"/>
</dbReference>
<evidence type="ECO:0000256" key="2">
    <source>
        <dbReference type="ARBA" id="ARBA00022475"/>
    </source>
</evidence>
<evidence type="ECO:0000256" key="6">
    <source>
        <dbReference type="ARBA" id="ARBA00022741"/>
    </source>
</evidence>
<dbReference type="InterPro" id="IPR003660">
    <property type="entry name" value="HAMP_dom"/>
</dbReference>
<sequence>MKNIIFRIKSIKFKTKLIISYILLLTISVLVFEVHYYTSSLNFTSELTTKNTYEIIKSKNNILDIKLSKIEENSLALIRNSELFEIFNDINTNKSNVLSMDRKVTRIINDNFSLINYVYGAQIATSYFIFGNNFTMLDGESYVKSKLYRDTVNLNGKMNWEPTYNYLSMFGHDELKEFDFEVQNVFSASRVINSFYIDESLLKVLDDSVEKPILTIYFKEDFIDEIFRDSIPIKGAKYYIIDSRGKIVSDNDRELIGSTYEPDWLDEVFARKTGTMNINNTLICFDQSTVTDWMTVAEIPTAEIASTFVPSIVYSIITLSTIFIITAIVLSLVISAMITRPINRLTKAMKNMAKGDFRSIVPIDSADEFGYLVLKFNEMREQIENLIEENYAVKIREKETQIMALNLQLNPHFLYNTLNIINWMAIKEGNDKISDIIMNLCHMLVYTVKNKQDMVNFKDDLHWLECYVFIMSARYTDKFSVEYNIAEELNLTKVPKLFLQPFVENAIIHGFEDIVQGGKIKIEGLAKNGISYFRVIDNGKGMSTDTVSYTGQRTSDSIGISNVDQRIKLLFGSEYGVNITSVIGSGTQVEITLPLI</sequence>
<dbReference type="GO" id="GO:0005524">
    <property type="term" value="F:ATP binding"/>
    <property type="evidence" value="ECO:0007669"/>
    <property type="project" value="UniProtKB-KW"/>
</dbReference>
<proteinExistence type="predicted"/>
<evidence type="ECO:0000256" key="5">
    <source>
        <dbReference type="ARBA" id="ARBA00022692"/>
    </source>
</evidence>
<dbReference type="CDD" id="cd06225">
    <property type="entry name" value="HAMP"/>
    <property type="match status" value="1"/>
</dbReference>
<name>S0FM14_RUMCE</name>
<protein>
    <submittedName>
        <fullName evidence="14">Integral membrane sensor signal transduction histidine kinase</fullName>
        <ecNumber evidence="14">2.7.13.3</ecNumber>
    </submittedName>
</protein>
<keyword evidence="11 12" id="KW-0472">Membrane</keyword>
<keyword evidence="3" id="KW-0597">Phosphoprotein</keyword>
<gene>
    <name evidence="14" type="ORF">CTER_4042</name>
</gene>
<dbReference type="Gene3D" id="3.30.565.10">
    <property type="entry name" value="Histidine kinase-like ATPase, C-terminal domain"/>
    <property type="match status" value="1"/>
</dbReference>
<dbReference type="SMART" id="SM00304">
    <property type="entry name" value="HAMP"/>
    <property type="match status" value="1"/>
</dbReference>
<evidence type="ECO:0000313" key="15">
    <source>
        <dbReference type="Proteomes" id="UP000014155"/>
    </source>
</evidence>
<keyword evidence="5 12" id="KW-0812">Transmembrane</keyword>
<dbReference type="Pfam" id="PF02518">
    <property type="entry name" value="HATPase_c"/>
    <property type="match status" value="1"/>
</dbReference>